<dbReference type="PANTHER" id="PTHR21337">
    <property type="entry name" value="PHOSPHO-2-DEHYDRO-3-DEOXYHEPTONATE ALDOLASE 1, 2"/>
    <property type="match status" value="1"/>
</dbReference>
<protein>
    <recommendedName>
        <fullName evidence="3">Phospho-2-dehydro-3-deoxyheptonate aldolase</fullName>
        <ecNumber evidence="3">2.5.1.54</ecNumber>
    </recommendedName>
</protein>
<dbReference type="EMBL" id="JBHGBT010000029">
    <property type="protein sequence ID" value="MFB4197220.1"/>
    <property type="molecule type" value="Genomic_DNA"/>
</dbReference>
<keyword evidence="2 3" id="KW-0808">Transferase</keyword>
<dbReference type="SUPFAM" id="SSF51569">
    <property type="entry name" value="Aldolase"/>
    <property type="match status" value="1"/>
</dbReference>
<evidence type="ECO:0000256" key="2">
    <source>
        <dbReference type="ARBA" id="ARBA00022679"/>
    </source>
</evidence>
<dbReference type="Proteomes" id="UP001577267">
    <property type="component" value="Unassembled WGS sequence"/>
</dbReference>
<evidence type="ECO:0000256" key="3">
    <source>
        <dbReference type="RuleBase" id="RU363071"/>
    </source>
</evidence>
<comment type="catalytic activity">
    <reaction evidence="3">
        <text>D-erythrose 4-phosphate + phosphoenolpyruvate + H2O = 7-phospho-2-dehydro-3-deoxy-D-arabino-heptonate + phosphate</text>
        <dbReference type="Rhea" id="RHEA:14717"/>
        <dbReference type="ChEBI" id="CHEBI:15377"/>
        <dbReference type="ChEBI" id="CHEBI:16897"/>
        <dbReference type="ChEBI" id="CHEBI:43474"/>
        <dbReference type="ChEBI" id="CHEBI:58394"/>
        <dbReference type="ChEBI" id="CHEBI:58702"/>
        <dbReference type="EC" id="2.5.1.54"/>
    </reaction>
</comment>
<gene>
    <name evidence="4" type="ORF">ACE11A_23010</name>
</gene>
<accession>A0ABV4ZSX4</accession>
<keyword evidence="3" id="KW-0057">Aromatic amino acid biosynthesis</keyword>
<dbReference type="GO" id="GO:0003849">
    <property type="term" value="F:3-deoxy-7-phosphoheptulonate synthase activity"/>
    <property type="evidence" value="ECO:0007669"/>
    <property type="project" value="UniProtKB-EC"/>
</dbReference>
<dbReference type="Pfam" id="PF01474">
    <property type="entry name" value="DAHP_synth_2"/>
    <property type="match status" value="2"/>
</dbReference>
<evidence type="ECO:0000313" key="5">
    <source>
        <dbReference type="Proteomes" id="UP001577267"/>
    </source>
</evidence>
<keyword evidence="5" id="KW-1185">Reference proteome</keyword>
<dbReference type="InterPro" id="IPR013785">
    <property type="entry name" value="Aldolase_TIM"/>
</dbReference>
<comment type="similarity">
    <text evidence="1 3">Belongs to the class-II DAHP synthase family.</text>
</comment>
<keyword evidence="3" id="KW-0028">Amino-acid biosynthesis</keyword>
<dbReference type="EC" id="2.5.1.54" evidence="3"/>
<evidence type="ECO:0000313" key="4">
    <source>
        <dbReference type="EMBL" id="MFB4197220.1"/>
    </source>
</evidence>
<dbReference type="Gene3D" id="3.20.20.70">
    <property type="entry name" value="Aldolase class I"/>
    <property type="match status" value="1"/>
</dbReference>
<reference evidence="4 5" key="1">
    <citation type="submission" date="2024-09" db="EMBL/GenBank/DDBJ databases">
        <title>Draft genome sequence of multifaceted antimicrobials producing Streptomyces sp. strain FH1.</title>
        <authorList>
            <person name="Hassan F."/>
            <person name="Ali H."/>
            <person name="Hassan N."/>
            <person name="Nawaz A."/>
        </authorList>
    </citation>
    <scope>NUCLEOTIDE SEQUENCE [LARGE SCALE GENOMIC DNA]</scope>
    <source>
        <strain evidence="4 5">FH1</strain>
    </source>
</reference>
<comment type="caution">
    <text evidence="4">The sequence shown here is derived from an EMBL/GenBank/DDBJ whole genome shotgun (WGS) entry which is preliminary data.</text>
</comment>
<dbReference type="InterPro" id="IPR002480">
    <property type="entry name" value="DAHP_synth_2"/>
</dbReference>
<sequence length="408" mass="43331">MLTTRSWPGETRRRLTEALQRPAAQQPGWADPGAADDVREALERLPPLVLPAEVDRLRSRLADAARGRAFVLQGGDCAETFAANTADHVGANVGALRAMARALEQDGGRPVVTLGRIAGQYAKPRSQPVDVLGLPVFRGDIVNGPEPDPAGRAADPRRMLRAYTHALAALNLIRAGHGGPGAEVFTSHEALLLDYERGLLRLAAGDGTGRGGETGGLYALSAHFLWIGERTRQLDGAHVALAALLANPVGVKIGPGTDPELAVAYAERLNPGREPGRLTFISRMGAGAVREKLPAVVERVTAAGHPVVWSCDPMHGNTREAPSGYKTRRVTDIEDEVRGFFEVHRELGTHPGGLHIELTGDAVTECLDEPGGIDDTALAGRYETHCDPRLNGDQALRLAGAVAALTRT</sequence>
<dbReference type="PANTHER" id="PTHR21337:SF0">
    <property type="entry name" value="PHOSPHO-2-DEHYDRO-3-DEOXYHEPTONATE ALDOLASE"/>
    <property type="match status" value="1"/>
</dbReference>
<proteinExistence type="inferred from homology"/>
<dbReference type="RefSeq" id="WP_375065544.1">
    <property type="nucleotide sequence ID" value="NZ_JBHGBT010000029.1"/>
</dbReference>
<organism evidence="4 5">
    <name type="scientific">Streptomyces carpaticus</name>
    <dbReference type="NCBI Taxonomy" id="285558"/>
    <lineage>
        <taxon>Bacteria</taxon>
        <taxon>Bacillati</taxon>
        <taxon>Actinomycetota</taxon>
        <taxon>Actinomycetes</taxon>
        <taxon>Kitasatosporales</taxon>
        <taxon>Streptomycetaceae</taxon>
        <taxon>Streptomyces</taxon>
    </lineage>
</organism>
<name>A0ABV4ZSX4_9ACTN</name>
<comment type="pathway">
    <text evidence="3">Metabolic intermediate biosynthesis; chorismate biosynthesis; chorismate from D-erythrose 4-phosphate and phosphoenolpyruvate: step 1/7.</text>
</comment>
<evidence type="ECO:0000256" key="1">
    <source>
        <dbReference type="ARBA" id="ARBA00008911"/>
    </source>
</evidence>